<dbReference type="Proteomes" id="UP000005426">
    <property type="component" value="Unassembled WGS sequence"/>
</dbReference>
<evidence type="ECO:0000256" key="1">
    <source>
        <dbReference type="SAM" id="Phobius"/>
    </source>
</evidence>
<feature type="transmembrane region" description="Helical" evidence="1">
    <location>
        <begin position="20"/>
        <end position="37"/>
    </location>
</feature>
<keyword evidence="1" id="KW-0472">Membrane</keyword>
<accession>G9P958</accession>
<dbReference type="EMBL" id="ABDG02000027">
    <property type="protein sequence ID" value="EHK41876.1"/>
    <property type="molecule type" value="Genomic_DNA"/>
</dbReference>
<evidence type="ECO:0000313" key="3">
    <source>
        <dbReference type="Proteomes" id="UP000005426"/>
    </source>
</evidence>
<organism evidence="2 3">
    <name type="scientific">Hypocrea atroviridis (strain ATCC 20476 / IMI 206040)</name>
    <name type="common">Trichoderma atroviride</name>
    <dbReference type="NCBI Taxonomy" id="452589"/>
    <lineage>
        <taxon>Eukaryota</taxon>
        <taxon>Fungi</taxon>
        <taxon>Dikarya</taxon>
        <taxon>Ascomycota</taxon>
        <taxon>Pezizomycotina</taxon>
        <taxon>Sordariomycetes</taxon>
        <taxon>Hypocreomycetidae</taxon>
        <taxon>Hypocreales</taxon>
        <taxon>Hypocreaceae</taxon>
        <taxon>Trichoderma</taxon>
    </lineage>
</organism>
<feature type="transmembrane region" description="Helical" evidence="1">
    <location>
        <begin position="43"/>
        <end position="60"/>
    </location>
</feature>
<sequence>MRYRTKMVPQSFIEFLREHACFCFSCLLMLFFSWPSFVFSTKAAYYIFLTLSFTVGAGLSR</sequence>
<keyword evidence="1" id="KW-1133">Transmembrane helix</keyword>
<dbReference type="HOGENOM" id="CLU_2922902_0_0_1"/>
<dbReference type="AlphaFoldDB" id="G9P958"/>
<gene>
    <name evidence="2" type="ORF">TRIATDRAFT_251069</name>
</gene>
<evidence type="ECO:0000313" key="2">
    <source>
        <dbReference type="EMBL" id="EHK41876.1"/>
    </source>
</evidence>
<name>G9P958_HYPAI</name>
<proteinExistence type="predicted"/>
<comment type="caution">
    <text evidence="2">The sequence shown here is derived from an EMBL/GenBank/DDBJ whole genome shotgun (WGS) entry which is preliminary data.</text>
</comment>
<keyword evidence="1" id="KW-0812">Transmembrane</keyword>
<keyword evidence="3" id="KW-1185">Reference proteome</keyword>
<reference evidence="2 3" key="1">
    <citation type="journal article" date="2011" name="Genome Biol.">
        <title>Comparative genome sequence analysis underscores mycoparasitism as the ancestral life style of Trichoderma.</title>
        <authorList>
            <person name="Kubicek C.P."/>
            <person name="Herrera-Estrella A."/>
            <person name="Seidl-Seiboth V."/>
            <person name="Martinez D.A."/>
            <person name="Druzhinina I.S."/>
            <person name="Thon M."/>
            <person name="Zeilinger S."/>
            <person name="Casas-Flores S."/>
            <person name="Horwitz B.A."/>
            <person name="Mukherjee P.K."/>
            <person name="Mukherjee M."/>
            <person name="Kredics L."/>
            <person name="Alcaraz L.D."/>
            <person name="Aerts A."/>
            <person name="Antal Z."/>
            <person name="Atanasova L."/>
            <person name="Cervantes-Badillo M.G."/>
            <person name="Challacombe J."/>
            <person name="Chertkov O."/>
            <person name="McCluskey K."/>
            <person name="Coulpier F."/>
            <person name="Deshpande N."/>
            <person name="von Doehren H."/>
            <person name="Ebbole D.J."/>
            <person name="Esquivel-Naranjo E.U."/>
            <person name="Fekete E."/>
            <person name="Flipphi M."/>
            <person name="Glaser F."/>
            <person name="Gomez-Rodriguez E.Y."/>
            <person name="Gruber S."/>
            <person name="Han C."/>
            <person name="Henrissat B."/>
            <person name="Hermosa R."/>
            <person name="Hernandez-Onate M."/>
            <person name="Karaffa L."/>
            <person name="Kosti I."/>
            <person name="Le Crom S."/>
            <person name="Lindquist E."/>
            <person name="Lucas S."/>
            <person name="Luebeck M."/>
            <person name="Luebeck P.S."/>
            <person name="Margeot A."/>
            <person name="Metz B."/>
            <person name="Misra M."/>
            <person name="Nevalainen H."/>
            <person name="Omann M."/>
            <person name="Packer N."/>
            <person name="Perrone G."/>
            <person name="Uresti-Rivera E.E."/>
            <person name="Salamov A."/>
            <person name="Schmoll M."/>
            <person name="Seiboth B."/>
            <person name="Shapiro H."/>
            <person name="Sukno S."/>
            <person name="Tamayo-Ramos J.A."/>
            <person name="Tisch D."/>
            <person name="Wiest A."/>
            <person name="Wilkinson H.H."/>
            <person name="Zhang M."/>
            <person name="Coutinho P.M."/>
            <person name="Kenerley C.M."/>
            <person name="Monte E."/>
            <person name="Baker S.E."/>
            <person name="Grigoriev I.V."/>
        </authorList>
    </citation>
    <scope>NUCLEOTIDE SEQUENCE [LARGE SCALE GENOMIC DNA]</scope>
    <source>
        <strain evidence="3">ATCC 20476 / IMI 206040</strain>
    </source>
</reference>
<protein>
    <submittedName>
        <fullName evidence="2">Uncharacterized protein</fullName>
    </submittedName>
</protein>